<evidence type="ECO:0000313" key="3">
    <source>
        <dbReference type="Proteomes" id="UP000652761"/>
    </source>
</evidence>
<feature type="region of interest" description="Disordered" evidence="1">
    <location>
        <begin position="1"/>
        <end position="53"/>
    </location>
</feature>
<comment type="caution">
    <text evidence="2">The sequence shown here is derived from an EMBL/GenBank/DDBJ whole genome shotgun (WGS) entry which is preliminary data.</text>
</comment>
<evidence type="ECO:0000313" key="2">
    <source>
        <dbReference type="EMBL" id="MQM00077.1"/>
    </source>
</evidence>
<feature type="compositionally biased region" description="Basic and acidic residues" evidence="1">
    <location>
        <begin position="10"/>
        <end position="22"/>
    </location>
</feature>
<accession>A0A843VYB5</accession>
<dbReference type="EMBL" id="NMUH01002454">
    <property type="protein sequence ID" value="MQM00077.1"/>
    <property type="molecule type" value="Genomic_DNA"/>
</dbReference>
<evidence type="ECO:0000256" key="1">
    <source>
        <dbReference type="SAM" id="MobiDB-lite"/>
    </source>
</evidence>
<dbReference type="AlphaFoldDB" id="A0A843VYB5"/>
<dbReference type="Proteomes" id="UP000652761">
    <property type="component" value="Unassembled WGS sequence"/>
</dbReference>
<reference evidence="2" key="1">
    <citation type="submission" date="2017-07" db="EMBL/GenBank/DDBJ databases">
        <title>Taro Niue Genome Assembly and Annotation.</title>
        <authorList>
            <person name="Atibalentja N."/>
            <person name="Keating K."/>
            <person name="Fields C.J."/>
        </authorList>
    </citation>
    <scope>NUCLEOTIDE SEQUENCE</scope>
    <source>
        <strain evidence="2">Niue_2</strain>
        <tissue evidence="2">Leaf</tissue>
    </source>
</reference>
<proteinExistence type="predicted"/>
<gene>
    <name evidence="2" type="ORF">Taro_032813</name>
</gene>
<protein>
    <submittedName>
        <fullName evidence="2">Uncharacterized protein</fullName>
    </submittedName>
</protein>
<feature type="compositionally biased region" description="Acidic residues" evidence="1">
    <location>
        <begin position="36"/>
        <end position="47"/>
    </location>
</feature>
<keyword evidence="3" id="KW-1185">Reference proteome</keyword>
<sequence>MSLSWLMMSSKEDVDPNALERDLESEEEEESRHDEDEFEEDDEDDAERTESEGFHLRKPRVCLPVHDRDCLPVHTGRPGNKDRLPNHASSATFPFFLTTRYMYRWRASIEQRMRRGLSYLDGSHVGIQEAEKAAARPGAARTTPARALMAPRLLPRARARPTPPAAPPCPTGIHPVSPRPSLPLPIGVNIHGRLSCVGVNHMTPTLSPASSDVDVNFSDLHALQSPEFLGAS</sequence>
<organism evidence="2 3">
    <name type="scientific">Colocasia esculenta</name>
    <name type="common">Wild taro</name>
    <name type="synonym">Arum esculentum</name>
    <dbReference type="NCBI Taxonomy" id="4460"/>
    <lineage>
        <taxon>Eukaryota</taxon>
        <taxon>Viridiplantae</taxon>
        <taxon>Streptophyta</taxon>
        <taxon>Embryophyta</taxon>
        <taxon>Tracheophyta</taxon>
        <taxon>Spermatophyta</taxon>
        <taxon>Magnoliopsida</taxon>
        <taxon>Liliopsida</taxon>
        <taxon>Araceae</taxon>
        <taxon>Aroideae</taxon>
        <taxon>Colocasieae</taxon>
        <taxon>Colocasia</taxon>
    </lineage>
</organism>
<name>A0A843VYB5_COLES</name>